<dbReference type="AlphaFoldDB" id="A0A319EXK9"/>
<evidence type="ECO:0000313" key="1">
    <source>
        <dbReference type="EMBL" id="PYI09494.1"/>
    </source>
</evidence>
<evidence type="ECO:0000313" key="2">
    <source>
        <dbReference type="Proteomes" id="UP000248423"/>
    </source>
</evidence>
<gene>
    <name evidence="1" type="ORF">BO78DRAFT_415768</name>
</gene>
<accession>A0A319EXK9</accession>
<sequence>MLVPAHPLINAHARFLDQLRERICLRILLPIFPLAMTTPVMIPYQCLSSRSYHPLARPLYAGQHHEIPINDQNLTKIPIMKQLEHPRERLIPGWKRVAAGRNR</sequence>
<keyword evidence="2" id="KW-1185">Reference proteome</keyword>
<proteinExistence type="predicted"/>
<dbReference type="Proteomes" id="UP000248423">
    <property type="component" value="Unassembled WGS sequence"/>
</dbReference>
<dbReference type="VEuPathDB" id="FungiDB:BO78DRAFT_415768"/>
<name>A0A319EXK9_ASPSB</name>
<organism evidence="1 2">
    <name type="scientific">Aspergillus sclerotiicarbonarius (strain CBS 121057 / IBT 28362)</name>
    <dbReference type="NCBI Taxonomy" id="1448318"/>
    <lineage>
        <taxon>Eukaryota</taxon>
        <taxon>Fungi</taxon>
        <taxon>Dikarya</taxon>
        <taxon>Ascomycota</taxon>
        <taxon>Pezizomycotina</taxon>
        <taxon>Eurotiomycetes</taxon>
        <taxon>Eurotiomycetidae</taxon>
        <taxon>Eurotiales</taxon>
        <taxon>Aspergillaceae</taxon>
        <taxon>Aspergillus</taxon>
        <taxon>Aspergillus subgen. Circumdati</taxon>
    </lineage>
</organism>
<reference evidence="1 2" key="1">
    <citation type="submission" date="2018-02" db="EMBL/GenBank/DDBJ databases">
        <title>The genomes of Aspergillus section Nigri reveals drivers in fungal speciation.</title>
        <authorList>
            <consortium name="DOE Joint Genome Institute"/>
            <person name="Vesth T.C."/>
            <person name="Nybo J."/>
            <person name="Theobald S."/>
            <person name="Brandl J."/>
            <person name="Frisvad J.C."/>
            <person name="Nielsen K.F."/>
            <person name="Lyhne E.K."/>
            <person name="Kogle M.E."/>
            <person name="Kuo A."/>
            <person name="Riley R."/>
            <person name="Clum A."/>
            <person name="Nolan M."/>
            <person name="Lipzen A."/>
            <person name="Salamov A."/>
            <person name="Henrissat B."/>
            <person name="Wiebenga A."/>
            <person name="De vries R.P."/>
            <person name="Grigoriev I.V."/>
            <person name="Mortensen U.H."/>
            <person name="Andersen M.R."/>
            <person name="Baker S.E."/>
        </authorList>
    </citation>
    <scope>NUCLEOTIDE SEQUENCE [LARGE SCALE GENOMIC DNA]</scope>
    <source>
        <strain evidence="1 2">CBS 121057</strain>
    </source>
</reference>
<dbReference type="EMBL" id="KZ826327">
    <property type="protein sequence ID" value="PYI09494.1"/>
    <property type="molecule type" value="Genomic_DNA"/>
</dbReference>
<protein>
    <submittedName>
        <fullName evidence="1">Uncharacterized protein</fullName>
    </submittedName>
</protein>